<name>X0T9C1_9ZZZZ</name>
<dbReference type="EMBL" id="BARS01002386">
    <property type="protein sequence ID" value="GAF84792.1"/>
    <property type="molecule type" value="Genomic_DNA"/>
</dbReference>
<dbReference type="Pfam" id="PF07238">
    <property type="entry name" value="PilZ"/>
    <property type="match status" value="1"/>
</dbReference>
<dbReference type="GO" id="GO:0035438">
    <property type="term" value="F:cyclic-di-GMP binding"/>
    <property type="evidence" value="ECO:0007669"/>
    <property type="project" value="InterPro"/>
</dbReference>
<gene>
    <name evidence="2" type="ORF">S01H1_04525</name>
</gene>
<dbReference type="InterPro" id="IPR009875">
    <property type="entry name" value="PilZ_domain"/>
</dbReference>
<dbReference type="SUPFAM" id="SSF141371">
    <property type="entry name" value="PilZ domain-like"/>
    <property type="match status" value="1"/>
</dbReference>
<dbReference type="Gene3D" id="2.40.10.220">
    <property type="entry name" value="predicted glycosyltransferase like domains"/>
    <property type="match status" value="1"/>
</dbReference>
<comment type="caution">
    <text evidence="2">The sequence shown here is derived from an EMBL/GenBank/DDBJ whole genome shotgun (WGS) entry which is preliminary data.</text>
</comment>
<feature type="domain" description="PilZ" evidence="1">
    <location>
        <begin position="3"/>
        <end position="75"/>
    </location>
</feature>
<feature type="non-terminal residue" evidence="2">
    <location>
        <position position="76"/>
    </location>
</feature>
<protein>
    <recommendedName>
        <fullName evidence="1">PilZ domain-containing protein</fullName>
    </recommendedName>
</protein>
<dbReference type="AlphaFoldDB" id="X0T9C1"/>
<reference evidence="2" key="1">
    <citation type="journal article" date="2014" name="Front. Microbiol.">
        <title>High frequency of phylogenetically diverse reductive dehalogenase-homologous genes in deep subseafloor sedimentary metagenomes.</title>
        <authorList>
            <person name="Kawai M."/>
            <person name="Futagami T."/>
            <person name="Toyoda A."/>
            <person name="Takaki Y."/>
            <person name="Nishi S."/>
            <person name="Hori S."/>
            <person name="Arai W."/>
            <person name="Tsubouchi T."/>
            <person name="Morono Y."/>
            <person name="Uchiyama I."/>
            <person name="Ito T."/>
            <person name="Fujiyama A."/>
            <person name="Inagaki F."/>
            <person name="Takami H."/>
        </authorList>
    </citation>
    <scope>NUCLEOTIDE SEQUENCE</scope>
    <source>
        <strain evidence="2">Expedition CK06-06</strain>
    </source>
</reference>
<evidence type="ECO:0000313" key="2">
    <source>
        <dbReference type="EMBL" id="GAF84792.1"/>
    </source>
</evidence>
<organism evidence="2">
    <name type="scientific">marine sediment metagenome</name>
    <dbReference type="NCBI Taxonomy" id="412755"/>
    <lineage>
        <taxon>unclassified sequences</taxon>
        <taxon>metagenomes</taxon>
        <taxon>ecological metagenomes</taxon>
    </lineage>
</organism>
<proteinExistence type="predicted"/>
<sequence length="76" mass="8735">MEEKRKYIRIEAPIVVTYRFSGKDATTKKTITKDFSEGGIRFPVYEKLSIGTPLELYIETPFDTMPIYAAGQIIWA</sequence>
<accession>X0T9C1</accession>
<evidence type="ECO:0000259" key="1">
    <source>
        <dbReference type="Pfam" id="PF07238"/>
    </source>
</evidence>